<evidence type="ECO:0000313" key="7">
    <source>
        <dbReference type="EMBL" id="KAF8822645.1"/>
    </source>
</evidence>
<keyword evidence="4 5" id="KW-0472">Membrane</keyword>
<dbReference type="Proteomes" id="UP000823046">
    <property type="component" value="Unassembled WGS sequence"/>
</dbReference>
<keyword evidence="8" id="KW-1185">Reference proteome</keyword>
<dbReference type="Pfam" id="PF07946">
    <property type="entry name" value="CCDC47"/>
    <property type="match status" value="1"/>
</dbReference>
<feature type="transmembrane region" description="Helical" evidence="5">
    <location>
        <begin position="92"/>
        <end position="110"/>
    </location>
</feature>
<dbReference type="PANTHER" id="PTHR12883:SF0">
    <property type="entry name" value="PAT COMPLEX SUBUNIT CCDC47"/>
    <property type="match status" value="1"/>
</dbReference>
<protein>
    <submittedName>
        <fullName evidence="7">Uncharacterized protein</fullName>
    </submittedName>
</protein>
<name>A0ABQ7JFJ5_9APIC</name>
<sequence length="381" mass="44113">MLMRRSYNSTLLLFNWLVYAEFNPQLAIEKATLNFSINPLRKLSSIEAEEYSFLDTEEFDISVERDDSSNTPGIRKEAHPAKTLPMPLMKPMIWTDISAGVFFLLILLYAMKGKADNKRMVDSWVKAFAPILAENFAARGFKDTYVRMRKWHQYEVFASGRRNCRNMHLAMNCIPRQCIWRHRLLSLIQKTEDVISIEITLDTLDTVTFALCRKRELNQVLNEYKELKTHCKVWKGELDHNFCVVAETSEVVEQILQSPPMKLFQSNSIYIDLIYISDRASEKNKRDSSKLCVVLKAPSIQKSMELQPLFRAVMALVDFAVNIRIPDKVRNNLKNKRNAIDTEAKMNSEDYQEVSVLILLHAIAFSKNFSVGSELFHPFLP</sequence>
<organism evidence="7 8">
    <name type="scientific">Cardiosporidium cionae</name>
    <dbReference type="NCBI Taxonomy" id="476202"/>
    <lineage>
        <taxon>Eukaryota</taxon>
        <taxon>Sar</taxon>
        <taxon>Alveolata</taxon>
        <taxon>Apicomplexa</taxon>
        <taxon>Aconoidasida</taxon>
        <taxon>Nephromycida</taxon>
        <taxon>Cardiosporidium</taxon>
    </lineage>
</organism>
<evidence type="ECO:0000313" key="8">
    <source>
        <dbReference type="Proteomes" id="UP000823046"/>
    </source>
</evidence>
<evidence type="ECO:0000256" key="1">
    <source>
        <dbReference type="ARBA" id="ARBA00004167"/>
    </source>
</evidence>
<feature type="chain" id="PRO_5046659239" evidence="6">
    <location>
        <begin position="21"/>
        <end position="381"/>
    </location>
</feature>
<keyword evidence="2 5" id="KW-0812">Transmembrane</keyword>
<evidence type="ECO:0000256" key="3">
    <source>
        <dbReference type="ARBA" id="ARBA00022989"/>
    </source>
</evidence>
<comment type="subcellular location">
    <subcellularLocation>
        <location evidence="1">Membrane</location>
        <topology evidence="1">Single-pass membrane protein</topology>
    </subcellularLocation>
</comment>
<dbReference type="PANTHER" id="PTHR12883">
    <property type="entry name" value="ADIPOCYTE-SPECIFIC PROTEIN 4-RELATED"/>
    <property type="match status" value="1"/>
</dbReference>
<reference evidence="7 8" key="1">
    <citation type="journal article" date="2020" name="bioRxiv">
        <title>Metabolic contributions of an alphaproteobacterial endosymbiont in the apicomplexan Cardiosporidium cionae.</title>
        <authorList>
            <person name="Hunter E.S."/>
            <person name="Paight C.J."/>
            <person name="Lane C.E."/>
        </authorList>
    </citation>
    <scope>NUCLEOTIDE SEQUENCE [LARGE SCALE GENOMIC DNA]</scope>
    <source>
        <strain evidence="7">ESH_2018</strain>
    </source>
</reference>
<dbReference type="EMBL" id="JADAQX010000035">
    <property type="protein sequence ID" value="KAF8822645.1"/>
    <property type="molecule type" value="Genomic_DNA"/>
</dbReference>
<gene>
    <name evidence="7" type="ORF">IE077_003243</name>
</gene>
<proteinExistence type="predicted"/>
<dbReference type="InterPro" id="IPR012879">
    <property type="entry name" value="CCDC47"/>
</dbReference>
<keyword evidence="6" id="KW-0732">Signal</keyword>
<feature type="signal peptide" evidence="6">
    <location>
        <begin position="1"/>
        <end position="20"/>
    </location>
</feature>
<evidence type="ECO:0000256" key="2">
    <source>
        <dbReference type="ARBA" id="ARBA00022692"/>
    </source>
</evidence>
<evidence type="ECO:0000256" key="6">
    <source>
        <dbReference type="SAM" id="SignalP"/>
    </source>
</evidence>
<accession>A0ABQ7JFJ5</accession>
<evidence type="ECO:0000256" key="4">
    <source>
        <dbReference type="ARBA" id="ARBA00023136"/>
    </source>
</evidence>
<comment type="caution">
    <text evidence="7">The sequence shown here is derived from an EMBL/GenBank/DDBJ whole genome shotgun (WGS) entry which is preliminary data.</text>
</comment>
<keyword evidence="3 5" id="KW-1133">Transmembrane helix</keyword>
<evidence type="ECO:0000256" key="5">
    <source>
        <dbReference type="SAM" id="Phobius"/>
    </source>
</evidence>